<dbReference type="GeneID" id="80898964"/>
<dbReference type="AlphaFoldDB" id="A0A9W8QCH1"/>
<organism evidence="2 3">
    <name type="scientific">Akanthomyces muscarius</name>
    <name type="common">Entomopathogenic fungus</name>
    <name type="synonym">Lecanicillium muscarium</name>
    <dbReference type="NCBI Taxonomy" id="2231603"/>
    <lineage>
        <taxon>Eukaryota</taxon>
        <taxon>Fungi</taxon>
        <taxon>Dikarya</taxon>
        <taxon>Ascomycota</taxon>
        <taxon>Pezizomycotina</taxon>
        <taxon>Sordariomycetes</taxon>
        <taxon>Hypocreomycetidae</taxon>
        <taxon>Hypocreales</taxon>
        <taxon>Cordycipitaceae</taxon>
        <taxon>Akanthomyces</taxon>
    </lineage>
</organism>
<accession>A0A9W8QCH1</accession>
<comment type="caution">
    <text evidence="2">The sequence shown here is derived from an EMBL/GenBank/DDBJ whole genome shotgun (WGS) entry which is preliminary data.</text>
</comment>
<evidence type="ECO:0000313" key="2">
    <source>
        <dbReference type="EMBL" id="KAJ4151088.1"/>
    </source>
</evidence>
<proteinExistence type="predicted"/>
<sequence>MGREHSLRVPLPPIPTPSRSKLPYTAALRIFSRPKDRAVAARNSTSSLSQPPFASRAPALHRLAGIADQQPRVTQPLEPTRSRPAPPPFT</sequence>
<keyword evidence="3" id="KW-1185">Reference proteome</keyword>
<feature type="region of interest" description="Disordered" evidence="1">
    <location>
        <begin position="66"/>
        <end position="90"/>
    </location>
</feature>
<dbReference type="RefSeq" id="XP_056052802.1">
    <property type="nucleotide sequence ID" value="XM_056201007.1"/>
</dbReference>
<reference evidence="2" key="1">
    <citation type="journal article" date="2023" name="Access Microbiol">
        <title>De-novo genome assembly for Akanthomyces muscarius, a biocontrol agent of insect agricultural pests.</title>
        <authorList>
            <person name="Erdos Z."/>
            <person name="Studholme D.J."/>
            <person name="Raymond B."/>
            <person name="Sharma M."/>
        </authorList>
    </citation>
    <scope>NUCLEOTIDE SEQUENCE</scope>
    <source>
        <strain evidence="2">Ve6</strain>
    </source>
</reference>
<dbReference type="Proteomes" id="UP001144673">
    <property type="component" value="Chromosome 4"/>
</dbReference>
<dbReference type="KEGG" id="amus:LMH87_011805"/>
<evidence type="ECO:0000313" key="3">
    <source>
        <dbReference type="Proteomes" id="UP001144673"/>
    </source>
</evidence>
<evidence type="ECO:0000256" key="1">
    <source>
        <dbReference type="SAM" id="MobiDB-lite"/>
    </source>
</evidence>
<feature type="region of interest" description="Disordered" evidence="1">
    <location>
        <begin position="1"/>
        <end position="20"/>
    </location>
</feature>
<dbReference type="EMBL" id="JAJHUN010000009">
    <property type="protein sequence ID" value="KAJ4151088.1"/>
    <property type="molecule type" value="Genomic_DNA"/>
</dbReference>
<gene>
    <name evidence="2" type="ORF">LMH87_011805</name>
</gene>
<name>A0A9W8QCH1_AKAMU</name>
<protein>
    <submittedName>
        <fullName evidence="2">Uncharacterized protein</fullName>
    </submittedName>
</protein>